<protein>
    <submittedName>
        <fullName evidence="8">Glycoside hydrolase family 43 protein</fullName>
    </submittedName>
</protein>
<evidence type="ECO:0000256" key="1">
    <source>
        <dbReference type="ARBA" id="ARBA00009865"/>
    </source>
</evidence>
<evidence type="ECO:0000256" key="2">
    <source>
        <dbReference type="ARBA" id="ARBA00022801"/>
    </source>
</evidence>
<evidence type="ECO:0000256" key="3">
    <source>
        <dbReference type="ARBA" id="ARBA00023295"/>
    </source>
</evidence>
<reference evidence="9" key="2">
    <citation type="submission" date="2015-01" db="EMBL/GenBank/DDBJ databases">
        <title>Evolutionary Origins and Diversification of the Mycorrhizal Mutualists.</title>
        <authorList>
            <consortium name="DOE Joint Genome Institute"/>
            <consortium name="Mycorrhizal Genomics Consortium"/>
            <person name="Kohler A."/>
            <person name="Kuo A."/>
            <person name="Nagy L.G."/>
            <person name="Floudas D."/>
            <person name="Copeland A."/>
            <person name="Barry K.W."/>
            <person name="Cichocki N."/>
            <person name="Veneault-Fourrey C."/>
            <person name="LaButti K."/>
            <person name="Lindquist E.A."/>
            <person name="Lipzen A."/>
            <person name="Lundell T."/>
            <person name="Morin E."/>
            <person name="Murat C."/>
            <person name="Riley R."/>
            <person name="Ohm R."/>
            <person name="Sun H."/>
            <person name="Tunlid A."/>
            <person name="Henrissat B."/>
            <person name="Grigoriev I.V."/>
            <person name="Hibbett D.S."/>
            <person name="Martin F."/>
        </authorList>
    </citation>
    <scope>NUCLEOTIDE SEQUENCE [LARGE SCALE GENOMIC DNA]</scope>
    <source>
        <strain evidence="9">Marx 270</strain>
    </source>
</reference>
<feature type="active site" description="Proton donor" evidence="4">
    <location>
        <position position="220"/>
    </location>
</feature>
<dbReference type="Proteomes" id="UP000054217">
    <property type="component" value="Unassembled WGS sequence"/>
</dbReference>
<evidence type="ECO:0000256" key="4">
    <source>
        <dbReference type="PIRSR" id="PIRSR606710-1"/>
    </source>
</evidence>
<keyword evidence="9" id="KW-1185">Reference proteome</keyword>
<dbReference type="InParanoid" id="A0A0C3NHN3"/>
<organism evidence="8 9">
    <name type="scientific">Pisolithus tinctorius Marx 270</name>
    <dbReference type="NCBI Taxonomy" id="870435"/>
    <lineage>
        <taxon>Eukaryota</taxon>
        <taxon>Fungi</taxon>
        <taxon>Dikarya</taxon>
        <taxon>Basidiomycota</taxon>
        <taxon>Agaricomycotina</taxon>
        <taxon>Agaricomycetes</taxon>
        <taxon>Agaricomycetidae</taxon>
        <taxon>Boletales</taxon>
        <taxon>Sclerodermatineae</taxon>
        <taxon>Pisolithaceae</taxon>
        <taxon>Pisolithus</taxon>
    </lineage>
</organism>
<dbReference type="GO" id="GO:0004553">
    <property type="term" value="F:hydrolase activity, hydrolyzing O-glycosyl compounds"/>
    <property type="evidence" value="ECO:0007669"/>
    <property type="project" value="InterPro"/>
</dbReference>
<evidence type="ECO:0000256" key="5">
    <source>
        <dbReference type="PIRSR" id="PIRSR606710-2"/>
    </source>
</evidence>
<evidence type="ECO:0000313" key="9">
    <source>
        <dbReference type="Proteomes" id="UP000054217"/>
    </source>
</evidence>
<keyword evidence="7" id="KW-0732">Signal</keyword>
<proteinExistence type="inferred from homology"/>
<feature type="active site" description="Proton acceptor" evidence="4">
    <location>
        <position position="36"/>
    </location>
</feature>
<name>A0A0C3NHN3_PISTI</name>
<evidence type="ECO:0000256" key="6">
    <source>
        <dbReference type="RuleBase" id="RU361187"/>
    </source>
</evidence>
<comment type="similarity">
    <text evidence="1 6">Belongs to the glycosyl hydrolase 43 family.</text>
</comment>
<evidence type="ECO:0000256" key="7">
    <source>
        <dbReference type="SAM" id="SignalP"/>
    </source>
</evidence>
<accession>A0A0C3NHN3</accession>
<dbReference type="EMBL" id="KN832073">
    <property type="protein sequence ID" value="KIN95215.1"/>
    <property type="molecule type" value="Genomic_DNA"/>
</dbReference>
<dbReference type="Gene3D" id="2.115.10.20">
    <property type="entry name" value="Glycosyl hydrolase domain, family 43"/>
    <property type="match status" value="1"/>
</dbReference>
<feature type="signal peptide" evidence="7">
    <location>
        <begin position="1"/>
        <end position="23"/>
    </location>
</feature>
<dbReference type="OrthoDB" id="3879658at2759"/>
<evidence type="ECO:0000313" key="8">
    <source>
        <dbReference type="EMBL" id="KIN95215.1"/>
    </source>
</evidence>
<dbReference type="PANTHER" id="PTHR42812">
    <property type="entry name" value="BETA-XYLOSIDASE"/>
    <property type="match status" value="1"/>
</dbReference>
<dbReference type="HOGENOM" id="CLU_009397_8_0_1"/>
<dbReference type="PANTHER" id="PTHR42812:SF5">
    <property type="entry name" value="ENDO-ARABINASE"/>
    <property type="match status" value="1"/>
</dbReference>
<dbReference type="GO" id="GO:0005975">
    <property type="term" value="P:carbohydrate metabolic process"/>
    <property type="evidence" value="ECO:0007669"/>
    <property type="project" value="InterPro"/>
</dbReference>
<dbReference type="InterPro" id="IPR006710">
    <property type="entry name" value="Glyco_hydro_43"/>
</dbReference>
<feature type="chain" id="PRO_5002180222" evidence="7">
    <location>
        <begin position="24"/>
        <end position="318"/>
    </location>
</feature>
<dbReference type="AlphaFoldDB" id="A0A0C3NHN3"/>
<dbReference type="InterPro" id="IPR051795">
    <property type="entry name" value="Glycosyl_Hydrlase_43"/>
</dbReference>
<keyword evidence="3 6" id="KW-0326">Glycosidase</keyword>
<gene>
    <name evidence="8" type="ORF">M404DRAFT_166392</name>
</gene>
<keyword evidence="2 6" id="KW-0378">Hydrolase</keyword>
<dbReference type="STRING" id="870435.A0A0C3NHN3"/>
<dbReference type="Pfam" id="PF04616">
    <property type="entry name" value="Glyco_hydro_43"/>
    <property type="match status" value="1"/>
</dbReference>
<dbReference type="CDD" id="cd08999">
    <property type="entry name" value="GH43_ABN-like"/>
    <property type="match status" value="1"/>
</dbReference>
<sequence>MSLRKRLLNLTVLLGICYSCVHAAVYGPVISANFPDPAILVTPNVTYAYATNSGNINIQVATSYDNGTTWTLLNGTDALPDVGPWAIVNSTWAPDVIDRGDGTFVMYYAAESPSQNTHCVGAATSTNAVGPYTPEAQPIACQTAGGGAIDPAGFQDVDGQRYIVYKVDGSSLGGGGPCGNANGQYSTPIMLQMMEVDALTPMGNPVQILDRGPQDGPLIEAPVLILHNGTYVLTFSSNCYNTDLYDISYATAPSISGPYTKASSPLLVTGDDGLTGPGGATPTPDGTFMVFHATVNFNPLTRYMYTATISWNGTVMSV</sequence>
<feature type="site" description="Important for catalytic activity, responsible for pKa modulation of the active site Glu and correct orientation of both the proton donor and substrate" evidence="5">
    <location>
        <position position="150"/>
    </location>
</feature>
<dbReference type="SUPFAM" id="SSF75005">
    <property type="entry name" value="Arabinanase/levansucrase/invertase"/>
    <property type="match status" value="1"/>
</dbReference>
<dbReference type="InterPro" id="IPR023296">
    <property type="entry name" value="Glyco_hydro_beta-prop_sf"/>
</dbReference>
<reference evidence="8 9" key="1">
    <citation type="submission" date="2014-04" db="EMBL/GenBank/DDBJ databases">
        <authorList>
            <consortium name="DOE Joint Genome Institute"/>
            <person name="Kuo A."/>
            <person name="Kohler A."/>
            <person name="Costa M.D."/>
            <person name="Nagy L.G."/>
            <person name="Floudas D."/>
            <person name="Copeland A."/>
            <person name="Barry K.W."/>
            <person name="Cichocki N."/>
            <person name="Veneault-Fourrey C."/>
            <person name="LaButti K."/>
            <person name="Lindquist E.A."/>
            <person name="Lipzen A."/>
            <person name="Lundell T."/>
            <person name="Morin E."/>
            <person name="Murat C."/>
            <person name="Sun H."/>
            <person name="Tunlid A."/>
            <person name="Henrissat B."/>
            <person name="Grigoriev I.V."/>
            <person name="Hibbett D.S."/>
            <person name="Martin F."/>
            <person name="Nordberg H.P."/>
            <person name="Cantor M.N."/>
            <person name="Hua S.X."/>
        </authorList>
    </citation>
    <scope>NUCLEOTIDE SEQUENCE [LARGE SCALE GENOMIC DNA]</scope>
    <source>
        <strain evidence="8 9">Marx 270</strain>
    </source>
</reference>